<dbReference type="Proteomes" id="UP000615760">
    <property type="component" value="Unassembled WGS sequence"/>
</dbReference>
<gene>
    <name evidence="2" type="ORF">GCM10007424_02040</name>
</gene>
<feature type="transmembrane region" description="Helical" evidence="1">
    <location>
        <begin position="48"/>
        <end position="68"/>
    </location>
</feature>
<feature type="transmembrane region" description="Helical" evidence="1">
    <location>
        <begin position="16"/>
        <end position="36"/>
    </location>
</feature>
<dbReference type="EMBL" id="BMJE01000001">
    <property type="protein sequence ID" value="GGB65693.1"/>
    <property type="molecule type" value="Genomic_DNA"/>
</dbReference>
<evidence type="ECO:0000256" key="1">
    <source>
        <dbReference type="SAM" id="Phobius"/>
    </source>
</evidence>
<feature type="transmembrane region" description="Helical" evidence="1">
    <location>
        <begin position="74"/>
        <end position="94"/>
    </location>
</feature>
<evidence type="ECO:0000313" key="2">
    <source>
        <dbReference type="EMBL" id="GGB65693.1"/>
    </source>
</evidence>
<proteinExistence type="predicted"/>
<keyword evidence="1" id="KW-1133">Transmembrane helix</keyword>
<comment type="caution">
    <text evidence="2">The sequence shown here is derived from an EMBL/GenBank/DDBJ whole genome shotgun (WGS) entry which is preliminary data.</text>
</comment>
<accession>A0ABQ1JDC2</accession>
<reference evidence="3" key="1">
    <citation type="journal article" date="2019" name="Int. J. Syst. Evol. Microbiol.">
        <title>The Global Catalogue of Microorganisms (GCM) 10K type strain sequencing project: providing services to taxonomists for standard genome sequencing and annotation.</title>
        <authorList>
            <consortium name="The Broad Institute Genomics Platform"/>
            <consortium name="The Broad Institute Genome Sequencing Center for Infectious Disease"/>
            <person name="Wu L."/>
            <person name="Ma J."/>
        </authorList>
    </citation>
    <scope>NUCLEOTIDE SEQUENCE [LARGE SCALE GENOMIC DNA]</scope>
    <source>
        <strain evidence="3">CGMCC 1.15461</strain>
    </source>
</reference>
<organism evidence="2 3">
    <name type="scientific">Flavobacterium suaedae</name>
    <dbReference type="NCBI Taxonomy" id="1767027"/>
    <lineage>
        <taxon>Bacteria</taxon>
        <taxon>Pseudomonadati</taxon>
        <taxon>Bacteroidota</taxon>
        <taxon>Flavobacteriia</taxon>
        <taxon>Flavobacteriales</taxon>
        <taxon>Flavobacteriaceae</taxon>
        <taxon>Flavobacterium</taxon>
    </lineage>
</organism>
<keyword evidence="1" id="KW-0812">Transmembrane</keyword>
<sequence length="98" mass="11186">MRFKFIVDNKSYMDNIITISLFLTKYTITYPNFIIANLKQLIIMQNRIIKLGLLSMLLPLFAGCELAGDIFEAGISVGIFIVIAIIALVLWLVYKVRK</sequence>
<keyword evidence="3" id="KW-1185">Reference proteome</keyword>
<keyword evidence="1" id="KW-0472">Membrane</keyword>
<protein>
    <submittedName>
        <fullName evidence="2">Uncharacterized protein</fullName>
    </submittedName>
</protein>
<name>A0ABQ1JDC2_9FLAO</name>
<evidence type="ECO:0000313" key="3">
    <source>
        <dbReference type="Proteomes" id="UP000615760"/>
    </source>
</evidence>